<organism evidence="2 3">
    <name type="scientific">Ruminiclostridium hungatei</name>
    <name type="common">Clostridium hungatei</name>
    <dbReference type="NCBI Taxonomy" id="48256"/>
    <lineage>
        <taxon>Bacteria</taxon>
        <taxon>Bacillati</taxon>
        <taxon>Bacillota</taxon>
        <taxon>Clostridia</taxon>
        <taxon>Eubacteriales</taxon>
        <taxon>Oscillospiraceae</taxon>
        <taxon>Ruminiclostridium</taxon>
    </lineage>
</organism>
<keyword evidence="1" id="KW-1133">Transmembrane helix</keyword>
<name>A0A1V4SR44_RUMHU</name>
<keyword evidence="1" id="KW-0812">Transmembrane</keyword>
<dbReference type="Proteomes" id="UP000191554">
    <property type="component" value="Unassembled WGS sequence"/>
</dbReference>
<accession>A0A1V4SR44</accession>
<comment type="caution">
    <text evidence="2">The sequence shown here is derived from an EMBL/GenBank/DDBJ whole genome shotgun (WGS) entry which is preliminary data.</text>
</comment>
<feature type="transmembrane region" description="Helical" evidence="1">
    <location>
        <begin position="6"/>
        <end position="28"/>
    </location>
</feature>
<evidence type="ECO:0000256" key="1">
    <source>
        <dbReference type="SAM" id="Phobius"/>
    </source>
</evidence>
<evidence type="ECO:0008006" key="4">
    <source>
        <dbReference type="Google" id="ProtNLM"/>
    </source>
</evidence>
<reference evidence="2 3" key="1">
    <citation type="submission" date="2017-03" db="EMBL/GenBank/DDBJ databases">
        <title>Genome sequence of Clostridium hungatei DSM 14427.</title>
        <authorList>
            <person name="Poehlein A."/>
            <person name="Daniel R."/>
        </authorList>
    </citation>
    <scope>NUCLEOTIDE SEQUENCE [LARGE SCALE GENOMIC DNA]</scope>
    <source>
        <strain evidence="2 3">DSM 14427</strain>
    </source>
</reference>
<dbReference type="RefSeq" id="WP_080062643.1">
    <property type="nucleotide sequence ID" value="NZ_MZGX01000001.1"/>
</dbReference>
<dbReference type="EMBL" id="MZGX01000001">
    <property type="protein sequence ID" value="OPX46324.1"/>
    <property type="molecule type" value="Genomic_DNA"/>
</dbReference>
<proteinExistence type="predicted"/>
<dbReference type="STRING" id="48256.CLHUN_01400"/>
<protein>
    <recommendedName>
        <fullName evidence="4">Zinc transporter ZupT</fullName>
    </recommendedName>
</protein>
<gene>
    <name evidence="2" type="ORF">CLHUN_01400</name>
</gene>
<evidence type="ECO:0000313" key="3">
    <source>
        <dbReference type="Proteomes" id="UP000191554"/>
    </source>
</evidence>
<sequence>MEQVVVGFFLPLIFVFGINGGIGAIAVSMAGKRGLRTAPAFFAGFFGSFLALFFIAMFPIRQNY</sequence>
<keyword evidence="1" id="KW-0472">Membrane</keyword>
<evidence type="ECO:0000313" key="2">
    <source>
        <dbReference type="EMBL" id="OPX46324.1"/>
    </source>
</evidence>
<dbReference type="AlphaFoldDB" id="A0A1V4SR44"/>
<dbReference type="OrthoDB" id="9981354at2"/>
<feature type="transmembrane region" description="Helical" evidence="1">
    <location>
        <begin position="40"/>
        <end position="60"/>
    </location>
</feature>
<keyword evidence="3" id="KW-1185">Reference proteome</keyword>